<evidence type="ECO:0000313" key="1">
    <source>
        <dbReference type="EMBL" id="MQL84089.1"/>
    </source>
</evidence>
<name>A0A843UWQ9_COLES</name>
<proteinExistence type="predicted"/>
<sequence>MDWFIISDHMRCTPSLGGLAVVGPTDSLLPVMYTTDQWGPLGFFLRWCTPPVICVASGVYHRTVGPLGFSLRWCTPPLVCVAGGVYHRTVGPTWVLPPVVYNTGGMCGRWCIPLDSGAHLGFSLRWCTPPVICMAGGVYHRTGGPTWGSACRIGSGRFGRIDVDQGKPDSRFA</sequence>
<evidence type="ECO:0000313" key="2">
    <source>
        <dbReference type="Proteomes" id="UP000652761"/>
    </source>
</evidence>
<keyword evidence="2" id="KW-1185">Reference proteome</keyword>
<reference evidence="1" key="1">
    <citation type="submission" date="2017-07" db="EMBL/GenBank/DDBJ databases">
        <title>Taro Niue Genome Assembly and Annotation.</title>
        <authorList>
            <person name="Atibalentja N."/>
            <person name="Keating K."/>
            <person name="Fields C.J."/>
        </authorList>
    </citation>
    <scope>NUCLEOTIDE SEQUENCE</scope>
    <source>
        <strain evidence="1">Niue_2</strain>
        <tissue evidence="1">Leaf</tissue>
    </source>
</reference>
<gene>
    <name evidence="1" type="ORF">Taro_016589</name>
</gene>
<dbReference type="EMBL" id="NMUH01000738">
    <property type="protein sequence ID" value="MQL84089.1"/>
    <property type="molecule type" value="Genomic_DNA"/>
</dbReference>
<comment type="caution">
    <text evidence="1">The sequence shown here is derived from an EMBL/GenBank/DDBJ whole genome shotgun (WGS) entry which is preliminary data.</text>
</comment>
<accession>A0A843UWQ9</accession>
<dbReference type="Proteomes" id="UP000652761">
    <property type="component" value="Unassembled WGS sequence"/>
</dbReference>
<protein>
    <submittedName>
        <fullName evidence="1">Uncharacterized protein</fullName>
    </submittedName>
</protein>
<dbReference type="AlphaFoldDB" id="A0A843UWQ9"/>
<organism evidence="1 2">
    <name type="scientific">Colocasia esculenta</name>
    <name type="common">Wild taro</name>
    <name type="synonym">Arum esculentum</name>
    <dbReference type="NCBI Taxonomy" id="4460"/>
    <lineage>
        <taxon>Eukaryota</taxon>
        <taxon>Viridiplantae</taxon>
        <taxon>Streptophyta</taxon>
        <taxon>Embryophyta</taxon>
        <taxon>Tracheophyta</taxon>
        <taxon>Spermatophyta</taxon>
        <taxon>Magnoliopsida</taxon>
        <taxon>Liliopsida</taxon>
        <taxon>Araceae</taxon>
        <taxon>Aroideae</taxon>
        <taxon>Colocasieae</taxon>
        <taxon>Colocasia</taxon>
    </lineage>
</organism>